<dbReference type="WBParaSite" id="maker-uti_cns_0003246-snap-gene-0.21-mRNA-1">
    <property type="protein sequence ID" value="maker-uti_cns_0003246-snap-gene-0.21-mRNA-1"/>
    <property type="gene ID" value="maker-uti_cns_0003246-snap-gene-0.21"/>
</dbReference>
<protein>
    <submittedName>
        <fullName evidence="2 3">Transposase</fullName>
    </submittedName>
</protein>
<dbReference type="WBParaSite" id="maker-uti_cns_0002421-snap-gene-0.8-mRNA-1">
    <property type="protein sequence ID" value="maker-uti_cns_0002421-snap-gene-0.8-mRNA-1"/>
    <property type="gene ID" value="maker-uti_cns_0002421-snap-gene-0.8"/>
</dbReference>
<evidence type="ECO:0000313" key="2">
    <source>
        <dbReference type="WBParaSite" id="maker-uti_cns_0002421-snap-gene-0.8-mRNA-1"/>
    </source>
</evidence>
<evidence type="ECO:0000313" key="3">
    <source>
        <dbReference type="WBParaSite" id="maker-uti_cns_0003246-snap-gene-0.21-mRNA-1"/>
    </source>
</evidence>
<evidence type="ECO:0000313" key="1">
    <source>
        <dbReference type="Proteomes" id="UP000095280"/>
    </source>
</evidence>
<dbReference type="Proteomes" id="UP000095280">
    <property type="component" value="Unplaced"/>
</dbReference>
<organism evidence="1 2">
    <name type="scientific">Macrostomum lignano</name>
    <dbReference type="NCBI Taxonomy" id="282301"/>
    <lineage>
        <taxon>Eukaryota</taxon>
        <taxon>Metazoa</taxon>
        <taxon>Spiralia</taxon>
        <taxon>Lophotrochozoa</taxon>
        <taxon>Platyhelminthes</taxon>
        <taxon>Rhabditophora</taxon>
        <taxon>Macrostomorpha</taxon>
        <taxon>Macrostomida</taxon>
        <taxon>Macrostomidae</taxon>
        <taxon>Macrostomum</taxon>
    </lineage>
</organism>
<accession>A0A1I8GN27</accession>
<keyword evidence="1" id="KW-1185">Reference proteome</keyword>
<name>A0A1I8GN27_9PLAT</name>
<reference evidence="2 3" key="1">
    <citation type="submission" date="2016-11" db="UniProtKB">
        <authorList>
            <consortium name="WormBaseParasite"/>
        </authorList>
    </citation>
    <scope>IDENTIFICATION</scope>
</reference>
<proteinExistence type="predicted"/>
<dbReference type="AlphaFoldDB" id="A0A1I8GN27"/>
<dbReference type="WBParaSite" id="maker-uti_cns_0003392-snap-gene-0.9-mRNA-1">
    <property type="protein sequence ID" value="maker-uti_cns_0003392-snap-gene-0.9-mRNA-1"/>
    <property type="gene ID" value="maker-uti_cns_0003392-snap-gene-0.9"/>
</dbReference>
<sequence>DAVTEADLSQYLRLSVCSWVAYWPKKRDRHRFTAEGHQLVSRLQARYLRRGLYAIGCSRCQIEDTRMHRTSDSETSSKPTLTCRLHSEMDYNMCHSSHCYCQFSTDFYTGRSGCEWHTDRLRDYRRCTDRNLEYEAMRLGVNN</sequence>